<dbReference type="PROSITE" id="PS51900">
    <property type="entry name" value="CB"/>
    <property type="match status" value="1"/>
</dbReference>
<keyword evidence="1" id="KW-0238">DNA-binding</keyword>
<dbReference type="EMBL" id="VSSQ01000004">
    <property type="protein sequence ID" value="MPL56962.1"/>
    <property type="molecule type" value="Genomic_DNA"/>
</dbReference>
<evidence type="ECO:0000256" key="2">
    <source>
        <dbReference type="ARBA" id="ARBA00023172"/>
    </source>
</evidence>
<dbReference type="Pfam" id="PF00589">
    <property type="entry name" value="Phage_integrase"/>
    <property type="match status" value="1"/>
</dbReference>
<evidence type="ECO:0000313" key="5">
    <source>
        <dbReference type="EMBL" id="MPL56962.1"/>
    </source>
</evidence>
<evidence type="ECO:0000256" key="1">
    <source>
        <dbReference type="ARBA" id="ARBA00023125"/>
    </source>
</evidence>
<dbReference type="AlphaFoldDB" id="A0A644STE7"/>
<dbReference type="InterPro" id="IPR010998">
    <property type="entry name" value="Integrase_recombinase_N"/>
</dbReference>
<reference evidence="5" key="1">
    <citation type="submission" date="2019-08" db="EMBL/GenBank/DDBJ databases">
        <authorList>
            <person name="Kucharzyk K."/>
            <person name="Murdoch R.W."/>
            <person name="Higgins S."/>
            <person name="Loffler F."/>
        </authorList>
    </citation>
    <scope>NUCLEOTIDE SEQUENCE</scope>
</reference>
<evidence type="ECO:0000259" key="4">
    <source>
        <dbReference type="PROSITE" id="PS51900"/>
    </source>
</evidence>
<dbReference type="PANTHER" id="PTHR30349:SF41">
    <property type="entry name" value="INTEGRASE_RECOMBINASE PROTEIN MJ0367-RELATED"/>
    <property type="match status" value="1"/>
</dbReference>
<name>A0A644STE7_9ZZZZ</name>
<organism evidence="5">
    <name type="scientific">bioreactor metagenome</name>
    <dbReference type="NCBI Taxonomy" id="1076179"/>
    <lineage>
        <taxon>unclassified sequences</taxon>
        <taxon>metagenomes</taxon>
        <taxon>ecological metagenomes</taxon>
    </lineage>
</organism>
<dbReference type="InterPro" id="IPR044068">
    <property type="entry name" value="CB"/>
</dbReference>
<dbReference type="CDD" id="cd01184">
    <property type="entry name" value="INT_C_like_1"/>
    <property type="match status" value="1"/>
</dbReference>
<feature type="domain" description="Tyr recombinase" evidence="3">
    <location>
        <begin position="376"/>
        <end position="580"/>
    </location>
</feature>
<sequence>MPHLLPSLSSLVPAVASNQDDDKKSAPAYLYCKRKIYYFRYAFPANLRKSLGRAELRVSLQTSYLRIARFRARMLSAEIGNMILEGFMLDYKEIRRRMNILLQRLLEQDHADLSERKDVSIRNVEIQYDQLRLSQAEILLSIKTPEQLENIAPACLIELFRSRAFSREELSAKNYLQIVKAYNEMQITLHRIDAARAQGDFLMEEEIMGRDYGKLPYEIDSSLEQTFNAISSTPEKNIGKLKDSTLYSEAMERYINQKLQDREWQEHSVTDHRGRLSEFLAIIGDKPIQEITRADMRRFRETLRKLPPNRTRVKEFKNKSIQELLELNVQTTLSTTTVNILVEAVGSMLAWYVREGMLAANPATHLQIKDSRQAIELRQAFSDDELAKIFAHPKFARKEFKSPSYYWIPMIALFTGMRLEEIAQLHCADIYESQTKGIWVIDINSNGLDELGRPKLLKNKNARRIVPIHPDLIKIGLLEYHADILKKKHVRLFPDLKKSEGAVKFGKQPGKQFKAIVTATLGEASGKTFHSLRHTFADFFKQRGLQNDYFRQVFGHELPMLAAKQYGEKFPPELLYEKVIMNLAWEHIDIIQKNR</sequence>
<dbReference type="Pfam" id="PF20172">
    <property type="entry name" value="DUF6538"/>
    <property type="match status" value="1"/>
</dbReference>
<keyword evidence="2" id="KW-0233">DNA recombination</keyword>
<dbReference type="SUPFAM" id="SSF56349">
    <property type="entry name" value="DNA breaking-rejoining enzymes"/>
    <property type="match status" value="1"/>
</dbReference>
<dbReference type="PANTHER" id="PTHR30349">
    <property type="entry name" value="PHAGE INTEGRASE-RELATED"/>
    <property type="match status" value="1"/>
</dbReference>
<protein>
    <submittedName>
        <fullName evidence="5">Tyrosine recombinase XerC</fullName>
    </submittedName>
</protein>
<gene>
    <name evidence="5" type="primary">xerC_2</name>
    <name evidence="5" type="ORF">SDC9_02453</name>
</gene>
<dbReference type="PROSITE" id="PS51898">
    <property type="entry name" value="TYR_RECOMBINASE"/>
    <property type="match status" value="1"/>
</dbReference>
<dbReference type="InterPro" id="IPR013762">
    <property type="entry name" value="Integrase-like_cat_sf"/>
</dbReference>
<evidence type="ECO:0000259" key="3">
    <source>
        <dbReference type="PROSITE" id="PS51898"/>
    </source>
</evidence>
<proteinExistence type="predicted"/>
<dbReference type="GO" id="GO:0006310">
    <property type="term" value="P:DNA recombination"/>
    <property type="evidence" value="ECO:0007669"/>
    <property type="project" value="UniProtKB-KW"/>
</dbReference>
<dbReference type="InterPro" id="IPR002104">
    <property type="entry name" value="Integrase_catalytic"/>
</dbReference>
<accession>A0A644STE7</accession>
<feature type="domain" description="Core-binding (CB)" evidence="4">
    <location>
        <begin position="245"/>
        <end position="353"/>
    </location>
</feature>
<comment type="caution">
    <text evidence="5">The sequence shown here is derived from an EMBL/GenBank/DDBJ whole genome shotgun (WGS) entry which is preliminary data.</text>
</comment>
<dbReference type="Gene3D" id="1.10.443.10">
    <property type="entry name" value="Intergrase catalytic core"/>
    <property type="match status" value="1"/>
</dbReference>
<dbReference type="GO" id="GO:0015074">
    <property type="term" value="P:DNA integration"/>
    <property type="evidence" value="ECO:0007669"/>
    <property type="project" value="InterPro"/>
</dbReference>
<dbReference type="InterPro" id="IPR046668">
    <property type="entry name" value="DUF6538"/>
</dbReference>
<dbReference type="Gene3D" id="1.10.150.130">
    <property type="match status" value="1"/>
</dbReference>
<dbReference type="GO" id="GO:0003677">
    <property type="term" value="F:DNA binding"/>
    <property type="evidence" value="ECO:0007669"/>
    <property type="project" value="UniProtKB-KW"/>
</dbReference>
<dbReference type="InterPro" id="IPR050090">
    <property type="entry name" value="Tyrosine_recombinase_XerCD"/>
</dbReference>
<dbReference type="InterPro" id="IPR011010">
    <property type="entry name" value="DNA_brk_join_enz"/>
</dbReference>